<evidence type="ECO:0000256" key="1">
    <source>
        <dbReference type="SAM" id="Phobius"/>
    </source>
</evidence>
<dbReference type="SUPFAM" id="SSF52540">
    <property type="entry name" value="P-loop containing nucleoside triphosphate hydrolases"/>
    <property type="match status" value="1"/>
</dbReference>
<feature type="transmembrane region" description="Helical" evidence="1">
    <location>
        <begin position="21"/>
        <end position="41"/>
    </location>
</feature>
<evidence type="ECO:0000259" key="2">
    <source>
        <dbReference type="Pfam" id="PF19044"/>
    </source>
</evidence>
<dbReference type="PANTHER" id="PTHR30121">
    <property type="entry name" value="UNCHARACTERIZED PROTEIN YJGR-RELATED"/>
    <property type="match status" value="1"/>
</dbReference>
<sequence length="927" mass="107719">MVRYCPKKIKEKFRIYKNFEINDILLMFIGVVLALVILFIGGLQNFLILKVIIAVIIILISIILNVPIGDDNPLRLRKEIAYFFKYIFRKKKYSEFYLKKDLGMKIDDDNVCYNPAKKKYSTIVEVDASLIALKNEKEADAYIDRLEYALNQLDQYSIIKTEIALNVGEYYYNNIEKQKLLTLVQNDINLGKKAFAEKVFLKEEETLLKNFIAKKYYNPRYFIIIFGNKKEDLLDLTYDFIRTLQHANLSSRLCDETLIKKVYKYYYEGVLNEKDNDFIFNSWEEKATYINMNVGKDNNGQNIYHKFKVFGITRLPKKIPNIWLSELVNIEEVRLSMKIDNPLDSTKVRNSLSNSLMELRMQLNNPMKEYQKMEIEDQMDRITYLLNQLNDGDETIRKVYISFIVPIEKEKEFLSTAKKNNIGITRFFFRQAEAYMNSDLYKFLNLKPLKDADLDLPSSIISSSYPFTSAIFFDKNGSYIGTSFGYPVFFNPFVNIDTKSNLRVNANISITGTSGVGKSYLSKVLLLNATTVCDKIRILDPENEYKVFCENLYGKSIDVSGGKEVINPLEVFPSLSEDDESYNNDVTLHKQFLDEFFKTSIRKINQDDLLASYLNRAIDVLYSRWNIFDGIKLPEDSNSYPIMQDLYDVIKELYDNEMEKNNEYEAHFYKELLILLGSFVGSGLKAKLWNNHTTLKLDNQIVVFNFQNLLSSSNKDIAASQMLLIMKFLNQEIIVNRNVNENSNVDNKFIIMVDEAHNFISKDYPVALNFLYRMSKQIRKYYGSLIVTTQQIGDFLGGDDNTKKLAKGIIANCQYSFIFKNPNALDDVKNLYGEIMTFTDAEDDILTNADQGQCIFQLSPAVRTILNVHATMNSDRFFSDKDLHYQIESDEFKKEMHEEDVKSKIISNTAIETKKTFPKKNSPHFLH</sequence>
<feature type="domain" description="TraG P-loop" evidence="2">
    <location>
        <begin position="485"/>
        <end position="844"/>
    </location>
</feature>
<evidence type="ECO:0000313" key="3">
    <source>
        <dbReference type="EMBL" id="MBO8427937.1"/>
    </source>
</evidence>
<dbReference type="AlphaFoldDB" id="A0A9D9DHT3"/>
<keyword evidence="1" id="KW-1133">Transmembrane helix</keyword>
<reference evidence="3" key="1">
    <citation type="submission" date="2020-10" db="EMBL/GenBank/DDBJ databases">
        <authorList>
            <person name="Gilroy R."/>
        </authorList>
    </citation>
    <scope>NUCLEOTIDE SEQUENCE</scope>
    <source>
        <strain evidence="3">11159</strain>
    </source>
</reference>
<keyword evidence="1" id="KW-0812">Transmembrane</keyword>
<dbReference type="Pfam" id="PF19044">
    <property type="entry name" value="P-loop_TraG"/>
    <property type="match status" value="1"/>
</dbReference>
<dbReference type="Proteomes" id="UP000823613">
    <property type="component" value="Unassembled WGS sequence"/>
</dbReference>
<dbReference type="EMBL" id="JADIMY010000108">
    <property type="protein sequence ID" value="MBO8427937.1"/>
    <property type="molecule type" value="Genomic_DNA"/>
</dbReference>
<dbReference type="InterPro" id="IPR043964">
    <property type="entry name" value="P-loop_TraG"/>
</dbReference>
<proteinExistence type="predicted"/>
<comment type="caution">
    <text evidence="3">The sequence shown here is derived from an EMBL/GenBank/DDBJ whole genome shotgun (WGS) entry which is preliminary data.</text>
</comment>
<reference evidence="3" key="2">
    <citation type="journal article" date="2021" name="PeerJ">
        <title>Extensive microbial diversity within the chicken gut microbiome revealed by metagenomics and culture.</title>
        <authorList>
            <person name="Gilroy R."/>
            <person name="Ravi A."/>
            <person name="Getino M."/>
            <person name="Pursley I."/>
            <person name="Horton D.L."/>
            <person name="Alikhan N.F."/>
            <person name="Baker D."/>
            <person name="Gharbi K."/>
            <person name="Hall N."/>
            <person name="Watson M."/>
            <person name="Adriaenssens E.M."/>
            <person name="Foster-Nyarko E."/>
            <person name="Jarju S."/>
            <person name="Secka A."/>
            <person name="Antonio M."/>
            <person name="Oren A."/>
            <person name="Chaudhuri R.R."/>
            <person name="La Ragione R."/>
            <person name="Hildebrand F."/>
            <person name="Pallen M.J."/>
        </authorList>
    </citation>
    <scope>NUCLEOTIDE SEQUENCE</scope>
    <source>
        <strain evidence="3">11159</strain>
    </source>
</reference>
<dbReference type="CDD" id="cd01127">
    <property type="entry name" value="TrwB_TraG_TraD_VirD4"/>
    <property type="match status" value="1"/>
</dbReference>
<keyword evidence="3" id="KW-0547">Nucleotide-binding</keyword>
<feature type="transmembrane region" description="Helical" evidence="1">
    <location>
        <begin position="47"/>
        <end position="68"/>
    </location>
</feature>
<dbReference type="PANTHER" id="PTHR30121:SF6">
    <property type="entry name" value="SLR6007 PROTEIN"/>
    <property type="match status" value="1"/>
</dbReference>
<protein>
    <submittedName>
        <fullName evidence="3">ATP-binding protein</fullName>
    </submittedName>
</protein>
<keyword evidence="1" id="KW-0472">Membrane</keyword>
<keyword evidence="3" id="KW-0067">ATP-binding</keyword>
<name>A0A9D9DHT3_9BACL</name>
<organism evidence="3 4">
    <name type="scientific">Candidatus Onthovivens merdipullorum</name>
    <dbReference type="NCBI Taxonomy" id="2840889"/>
    <lineage>
        <taxon>Bacteria</taxon>
        <taxon>Bacillati</taxon>
        <taxon>Bacillota</taxon>
        <taxon>Bacilli</taxon>
        <taxon>Bacillales</taxon>
        <taxon>Candidatus Onthovivens</taxon>
    </lineage>
</organism>
<evidence type="ECO:0000313" key="4">
    <source>
        <dbReference type="Proteomes" id="UP000823613"/>
    </source>
</evidence>
<dbReference type="InterPro" id="IPR051162">
    <property type="entry name" value="T4SS_component"/>
</dbReference>
<dbReference type="Gene3D" id="1.10.8.730">
    <property type="match status" value="1"/>
</dbReference>
<dbReference type="Gene3D" id="3.40.50.300">
    <property type="entry name" value="P-loop containing nucleotide triphosphate hydrolases"/>
    <property type="match status" value="1"/>
</dbReference>
<dbReference type="GO" id="GO:0005524">
    <property type="term" value="F:ATP binding"/>
    <property type="evidence" value="ECO:0007669"/>
    <property type="project" value="UniProtKB-KW"/>
</dbReference>
<dbReference type="InterPro" id="IPR027417">
    <property type="entry name" value="P-loop_NTPase"/>
</dbReference>
<accession>A0A9D9DHT3</accession>
<gene>
    <name evidence="3" type="ORF">IAC58_05300</name>
</gene>